<gene>
    <name evidence="9" type="ORF">Tci_280383</name>
</gene>
<dbReference type="SMART" id="SM00451">
    <property type="entry name" value="ZnF_U1"/>
    <property type="match status" value="5"/>
</dbReference>
<evidence type="ECO:0000256" key="4">
    <source>
        <dbReference type="ARBA" id="ARBA00022771"/>
    </source>
</evidence>
<evidence type="ECO:0000256" key="1">
    <source>
        <dbReference type="ARBA" id="ARBA00004123"/>
    </source>
</evidence>
<feature type="domain" description="C2H2-type" evidence="8">
    <location>
        <begin position="346"/>
        <end position="368"/>
    </location>
</feature>
<name>A0A699H182_TANCI</name>
<dbReference type="SMART" id="SM00355">
    <property type="entry name" value="ZnF_C2H2"/>
    <property type="match status" value="4"/>
</dbReference>
<accession>A0A699H182</accession>
<evidence type="ECO:0000256" key="6">
    <source>
        <dbReference type="ARBA" id="ARBA00023242"/>
    </source>
</evidence>
<dbReference type="PANTHER" id="PTHR46144:SF6">
    <property type="entry name" value="C2H2-TYPE DOMAIN-CONTAINING PROTEIN"/>
    <property type="match status" value="1"/>
</dbReference>
<dbReference type="SUPFAM" id="SSF57667">
    <property type="entry name" value="beta-beta-alpha zinc fingers"/>
    <property type="match status" value="4"/>
</dbReference>
<feature type="compositionally biased region" description="Low complexity" evidence="7">
    <location>
        <begin position="66"/>
        <end position="78"/>
    </location>
</feature>
<dbReference type="InterPro" id="IPR036236">
    <property type="entry name" value="Znf_C2H2_sf"/>
</dbReference>
<dbReference type="Gene3D" id="3.30.160.60">
    <property type="entry name" value="Classic Zinc Finger"/>
    <property type="match status" value="4"/>
</dbReference>
<feature type="region of interest" description="Disordered" evidence="7">
    <location>
        <begin position="316"/>
        <end position="338"/>
    </location>
</feature>
<organism evidence="9">
    <name type="scientific">Tanacetum cinerariifolium</name>
    <name type="common">Dalmatian daisy</name>
    <name type="synonym">Chrysanthemum cinerariifolium</name>
    <dbReference type="NCBI Taxonomy" id="118510"/>
    <lineage>
        <taxon>Eukaryota</taxon>
        <taxon>Viridiplantae</taxon>
        <taxon>Streptophyta</taxon>
        <taxon>Embryophyta</taxon>
        <taxon>Tracheophyta</taxon>
        <taxon>Spermatophyta</taxon>
        <taxon>Magnoliopsida</taxon>
        <taxon>eudicotyledons</taxon>
        <taxon>Gunneridae</taxon>
        <taxon>Pentapetalae</taxon>
        <taxon>asterids</taxon>
        <taxon>campanulids</taxon>
        <taxon>Asterales</taxon>
        <taxon>Asteraceae</taxon>
        <taxon>Asteroideae</taxon>
        <taxon>Anthemideae</taxon>
        <taxon>Anthemidinae</taxon>
        <taxon>Tanacetum</taxon>
    </lineage>
</organism>
<dbReference type="InterPro" id="IPR003604">
    <property type="entry name" value="Matrin/U1-like-C_Znf_C2H2"/>
</dbReference>
<evidence type="ECO:0000256" key="7">
    <source>
        <dbReference type="SAM" id="MobiDB-lite"/>
    </source>
</evidence>
<reference evidence="9" key="1">
    <citation type="journal article" date="2019" name="Sci. Rep.">
        <title>Draft genome of Tanacetum cinerariifolium, the natural source of mosquito coil.</title>
        <authorList>
            <person name="Yamashiro T."/>
            <person name="Shiraishi A."/>
            <person name="Satake H."/>
            <person name="Nakayama K."/>
        </authorList>
    </citation>
    <scope>NUCLEOTIDE SEQUENCE</scope>
</reference>
<keyword evidence="5" id="KW-0862">Zinc</keyword>
<evidence type="ECO:0000313" key="9">
    <source>
        <dbReference type="EMBL" id="GEX08408.1"/>
    </source>
</evidence>
<dbReference type="PROSITE" id="PS00028">
    <property type="entry name" value="ZINC_FINGER_C2H2_1"/>
    <property type="match status" value="1"/>
</dbReference>
<evidence type="ECO:0000256" key="3">
    <source>
        <dbReference type="ARBA" id="ARBA00022737"/>
    </source>
</evidence>
<evidence type="ECO:0000259" key="8">
    <source>
        <dbReference type="PROSITE" id="PS00028"/>
    </source>
</evidence>
<dbReference type="AlphaFoldDB" id="A0A699H182"/>
<feature type="region of interest" description="Disordered" evidence="7">
    <location>
        <begin position="46"/>
        <end position="78"/>
    </location>
</feature>
<evidence type="ECO:0000256" key="5">
    <source>
        <dbReference type="ARBA" id="ARBA00022833"/>
    </source>
</evidence>
<dbReference type="PANTHER" id="PTHR46144">
    <property type="entry name" value="ZINC FINGER PROTEIN 385B-LIKE"/>
    <property type="match status" value="1"/>
</dbReference>
<dbReference type="GO" id="GO:0005634">
    <property type="term" value="C:nucleus"/>
    <property type="evidence" value="ECO:0007669"/>
    <property type="project" value="UniProtKB-SubCell"/>
</dbReference>
<proteinExistence type="predicted"/>
<dbReference type="InterPro" id="IPR013087">
    <property type="entry name" value="Znf_C2H2_type"/>
</dbReference>
<feature type="region of interest" description="Disordered" evidence="7">
    <location>
        <begin position="116"/>
        <end position="139"/>
    </location>
</feature>
<keyword evidence="3" id="KW-0677">Repeat</keyword>
<comment type="subcellular location">
    <subcellularLocation>
        <location evidence="1">Nucleus</location>
    </subcellularLocation>
</comment>
<dbReference type="Pfam" id="PF12874">
    <property type="entry name" value="zf-met"/>
    <property type="match status" value="4"/>
</dbReference>
<dbReference type="EMBL" id="BKCJ010088657">
    <property type="protein sequence ID" value="GEX08408.1"/>
    <property type="molecule type" value="Genomic_DNA"/>
</dbReference>
<feature type="region of interest" description="Disordered" evidence="7">
    <location>
        <begin position="407"/>
        <end position="434"/>
    </location>
</feature>
<keyword evidence="6" id="KW-0539">Nucleus</keyword>
<keyword evidence="2" id="KW-0479">Metal-binding</keyword>
<protein>
    <submittedName>
        <fullName evidence="9">Zinc finger RNA-binding protein-like</fullName>
    </submittedName>
</protein>
<sequence length="479" mass="50820">MSETTSTVMHSAGESDAVASRVVNDVIATTITTSENTPVLQMLEEEEQNANPLPPGTDSSAHQPAGGTMSGTTSTVMHSGGDSDVVASHVVNDVIATATTTTQPKNTPVLQMLEEEEQNANPLPPGTDSSAHQPAGGTMSKTTSIVMHSAGNSESDVAASHMVNDVIATTTSTQPKNTPALKCEICNIKCGTQGVLERHKLGKKHLKRLQKQPKNTPVLQCEIFNNITCGTQGVVERHKLGKKHLKTAQKLAEASAIDKPLADTNGLKNATSECGSSSSSGKKSATFQCEVCKISCNSNEILNMHLSGKKHLKKLKQSEEIPDPSDQPESTEGKSVELHQGKPLSCNLCGIACNSYDMLKKHNSGKKHQKNMEKSLKPIGPNPAPAMEPVATAPMMIGPLQDEGKIVKENGSNGKAKRARGHEDVETKKQKLSQGGASNALSTCTLCHVVCTSPELLISHFAGKKHLKLALKQAEAQFD</sequence>
<dbReference type="GO" id="GO:0008270">
    <property type="term" value="F:zinc ion binding"/>
    <property type="evidence" value="ECO:0007669"/>
    <property type="project" value="UniProtKB-KW"/>
</dbReference>
<dbReference type="InterPro" id="IPR051868">
    <property type="entry name" value="ZN346_ZMAT4"/>
</dbReference>
<keyword evidence="4" id="KW-0863">Zinc-finger</keyword>
<comment type="caution">
    <text evidence="9">The sequence shown here is derived from an EMBL/GenBank/DDBJ whole genome shotgun (WGS) entry which is preliminary data.</text>
</comment>
<dbReference type="GO" id="GO:0003676">
    <property type="term" value="F:nucleic acid binding"/>
    <property type="evidence" value="ECO:0007669"/>
    <property type="project" value="InterPro"/>
</dbReference>
<evidence type="ECO:0000256" key="2">
    <source>
        <dbReference type="ARBA" id="ARBA00022723"/>
    </source>
</evidence>